<dbReference type="EMBL" id="BNCQ01000009">
    <property type="protein sequence ID" value="GIM01347.1"/>
    <property type="molecule type" value="Genomic_DNA"/>
</dbReference>
<dbReference type="AlphaFoldDB" id="A0A8J4LLY4"/>
<feature type="non-terminal residue" evidence="1">
    <location>
        <position position="121"/>
    </location>
</feature>
<proteinExistence type="predicted"/>
<protein>
    <submittedName>
        <fullName evidence="1">Uncharacterized protein</fullName>
    </submittedName>
</protein>
<evidence type="ECO:0000313" key="1">
    <source>
        <dbReference type="EMBL" id="GIM01347.1"/>
    </source>
</evidence>
<reference evidence="1" key="1">
    <citation type="journal article" date="2021" name="Proc. Natl. Acad. Sci. U.S.A.">
        <title>Three genomes in the algal genus Volvox reveal the fate of a haploid sex-determining region after a transition to homothallism.</title>
        <authorList>
            <person name="Yamamoto K."/>
            <person name="Hamaji T."/>
            <person name="Kawai-Toyooka H."/>
            <person name="Matsuzaki R."/>
            <person name="Takahashi F."/>
            <person name="Nishimura Y."/>
            <person name="Kawachi M."/>
            <person name="Noguchi H."/>
            <person name="Minakuchi Y."/>
            <person name="Umen J.G."/>
            <person name="Toyoda A."/>
            <person name="Nozaki H."/>
        </authorList>
    </citation>
    <scope>NUCLEOTIDE SEQUENCE</scope>
    <source>
        <strain evidence="1">NIES-3785</strain>
    </source>
</reference>
<dbReference type="Proteomes" id="UP000722791">
    <property type="component" value="Unassembled WGS sequence"/>
</dbReference>
<sequence length="121" mass="12963">DPSWGYAAPAFDSMVPTRSCPAEATGRQMPYGGRWQHLCAASHAQSTRRAASAGSDGGAELPLLDPRVDFKIADVASVQALLARAALQSRRAALRPIGTRGWWRHSSWFELGGGWSGGRQS</sequence>
<evidence type="ECO:0000313" key="2">
    <source>
        <dbReference type="Proteomes" id="UP000722791"/>
    </source>
</evidence>
<name>A0A8J4LLY4_9CHLO</name>
<organism evidence="1 2">
    <name type="scientific">Volvox reticuliferus</name>
    <dbReference type="NCBI Taxonomy" id="1737510"/>
    <lineage>
        <taxon>Eukaryota</taxon>
        <taxon>Viridiplantae</taxon>
        <taxon>Chlorophyta</taxon>
        <taxon>core chlorophytes</taxon>
        <taxon>Chlorophyceae</taxon>
        <taxon>CS clade</taxon>
        <taxon>Chlamydomonadales</taxon>
        <taxon>Volvocaceae</taxon>
        <taxon>Volvox</taxon>
    </lineage>
</organism>
<gene>
    <name evidence="1" type="ORF">Vretimale_6108</name>
</gene>
<accession>A0A8J4LLY4</accession>
<comment type="caution">
    <text evidence="1">The sequence shown here is derived from an EMBL/GenBank/DDBJ whole genome shotgun (WGS) entry which is preliminary data.</text>
</comment>